<feature type="domain" description="GPI inositol-deacylase winged helix" evidence="1">
    <location>
        <begin position="43"/>
        <end position="117"/>
    </location>
</feature>
<reference evidence="2" key="2">
    <citation type="submission" date="2023-05" db="EMBL/GenBank/DDBJ databases">
        <authorList>
            <consortium name="Lawrence Berkeley National Laboratory"/>
            <person name="Steindorff A."/>
            <person name="Hensen N."/>
            <person name="Bonometti L."/>
            <person name="Westerberg I."/>
            <person name="Brannstrom I.O."/>
            <person name="Guillou S."/>
            <person name="Cros-Aarteil S."/>
            <person name="Calhoun S."/>
            <person name="Haridas S."/>
            <person name="Kuo A."/>
            <person name="Mondo S."/>
            <person name="Pangilinan J."/>
            <person name="Riley R."/>
            <person name="Labutti K."/>
            <person name="Andreopoulos B."/>
            <person name="Lipzen A."/>
            <person name="Chen C."/>
            <person name="Yanf M."/>
            <person name="Daum C."/>
            <person name="Ng V."/>
            <person name="Clum A."/>
            <person name="Ohm R."/>
            <person name="Martin F."/>
            <person name="Silar P."/>
            <person name="Natvig D."/>
            <person name="Lalanne C."/>
            <person name="Gautier V."/>
            <person name="Ament-Velasquez S.L."/>
            <person name="Kruys A."/>
            <person name="Hutchinson M.I."/>
            <person name="Powell A.J."/>
            <person name="Barry K."/>
            <person name="Miller A.N."/>
            <person name="Grigoriev I.V."/>
            <person name="Debuchy R."/>
            <person name="Gladieux P."/>
            <person name="Thoren M.H."/>
            <person name="Johannesson H."/>
        </authorList>
    </citation>
    <scope>NUCLEOTIDE SEQUENCE</scope>
    <source>
        <strain evidence="2">CBS 757.83</strain>
    </source>
</reference>
<evidence type="ECO:0000259" key="1">
    <source>
        <dbReference type="Pfam" id="PF22939"/>
    </source>
</evidence>
<keyword evidence="3" id="KW-1185">Reference proteome</keyword>
<dbReference type="InterPro" id="IPR054471">
    <property type="entry name" value="GPIID_WHD"/>
</dbReference>
<proteinExistence type="predicted"/>
<protein>
    <recommendedName>
        <fullName evidence="1">GPI inositol-deacylase winged helix domain-containing protein</fullName>
    </recommendedName>
</protein>
<organism evidence="2 3">
    <name type="scientific">Parathielavia hyrcaniae</name>
    <dbReference type="NCBI Taxonomy" id="113614"/>
    <lineage>
        <taxon>Eukaryota</taxon>
        <taxon>Fungi</taxon>
        <taxon>Dikarya</taxon>
        <taxon>Ascomycota</taxon>
        <taxon>Pezizomycotina</taxon>
        <taxon>Sordariomycetes</taxon>
        <taxon>Sordariomycetidae</taxon>
        <taxon>Sordariales</taxon>
        <taxon>Chaetomiaceae</taxon>
        <taxon>Parathielavia</taxon>
    </lineage>
</organism>
<gene>
    <name evidence="2" type="ORF">N658DRAFT_425381</name>
</gene>
<comment type="caution">
    <text evidence="2">The sequence shown here is derived from an EMBL/GenBank/DDBJ whole genome shotgun (WGS) entry which is preliminary data.</text>
</comment>
<sequence>MDSLAKKLTRREVRAALSSLPKELDETYDQAIQRIDSQDEGQTALAHRVLYWISCSLRPLTVAELRHALAVEPGDRDLDEDGLHDPELLVYVCAGLVTVDEESHQVRLVHYTTQDYFKRIGIARLSVATSTIARTCLTYLLFDTF</sequence>
<reference evidence="2" key="1">
    <citation type="journal article" date="2023" name="Mol. Phylogenet. Evol.">
        <title>Genome-scale phylogeny and comparative genomics of the fungal order Sordariales.</title>
        <authorList>
            <person name="Hensen N."/>
            <person name="Bonometti L."/>
            <person name="Westerberg I."/>
            <person name="Brannstrom I.O."/>
            <person name="Guillou S."/>
            <person name="Cros-Aarteil S."/>
            <person name="Calhoun S."/>
            <person name="Haridas S."/>
            <person name="Kuo A."/>
            <person name="Mondo S."/>
            <person name="Pangilinan J."/>
            <person name="Riley R."/>
            <person name="LaButti K."/>
            <person name="Andreopoulos B."/>
            <person name="Lipzen A."/>
            <person name="Chen C."/>
            <person name="Yan M."/>
            <person name="Daum C."/>
            <person name="Ng V."/>
            <person name="Clum A."/>
            <person name="Steindorff A."/>
            <person name="Ohm R.A."/>
            <person name="Martin F."/>
            <person name="Silar P."/>
            <person name="Natvig D.O."/>
            <person name="Lalanne C."/>
            <person name="Gautier V."/>
            <person name="Ament-Velasquez S.L."/>
            <person name="Kruys A."/>
            <person name="Hutchinson M.I."/>
            <person name="Powell A.J."/>
            <person name="Barry K."/>
            <person name="Miller A.N."/>
            <person name="Grigoriev I.V."/>
            <person name="Debuchy R."/>
            <person name="Gladieux P."/>
            <person name="Hiltunen Thoren M."/>
            <person name="Johannesson H."/>
        </authorList>
    </citation>
    <scope>NUCLEOTIDE SEQUENCE</scope>
    <source>
        <strain evidence="2">CBS 757.83</strain>
    </source>
</reference>
<evidence type="ECO:0000313" key="2">
    <source>
        <dbReference type="EMBL" id="KAK4101588.1"/>
    </source>
</evidence>
<evidence type="ECO:0000313" key="3">
    <source>
        <dbReference type="Proteomes" id="UP001305647"/>
    </source>
</evidence>
<accession>A0AAN6Q182</accession>
<dbReference type="Proteomes" id="UP001305647">
    <property type="component" value="Unassembled WGS sequence"/>
</dbReference>
<dbReference type="Pfam" id="PF22939">
    <property type="entry name" value="WHD_GPIID"/>
    <property type="match status" value="1"/>
</dbReference>
<dbReference type="PANTHER" id="PTHR10039">
    <property type="entry name" value="AMELOGENIN"/>
    <property type="match status" value="1"/>
</dbReference>
<feature type="non-terminal residue" evidence="2">
    <location>
        <position position="145"/>
    </location>
</feature>
<dbReference type="PANTHER" id="PTHR10039:SF15">
    <property type="entry name" value="NACHT DOMAIN-CONTAINING PROTEIN"/>
    <property type="match status" value="1"/>
</dbReference>
<name>A0AAN6Q182_9PEZI</name>
<dbReference type="AlphaFoldDB" id="A0AAN6Q182"/>
<dbReference type="EMBL" id="MU863634">
    <property type="protein sequence ID" value="KAK4101588.1"/>
    <property type="molecule type" value="Genomic_DNA"/>
</dbReference>